<dbReference type="EMBL" id="JBFSHR010000025">
    <property type="protein sequence ID" value="MEX6429785.1"/>
    <property type="molecule type" value="Genomic_DNA"/>
</dbReference>
<sequence>MHRSLRHPLVIRGAGVLLAVAIMATVVTTLHEPVMIVPEVGAVSAGLLFFQIDAWRKGPLPFYLVICGAAFLGVEIARYLPVTLIPQIIVALASILGAVLFFRVPAYPALSAGLLPVYLHIVSPFYVVAVIVFMGLPILAVLTIERPGIGAGPPVQVSLRTTLVIIISLAIMVVALWLVHSPVAVLPPLFVAAVENANAHHARSIRQLGITALVLLGAIELTIVLVVNLDFIFVILITVLLALFASAKLEIESPPVLALAIIPIVFDHAIDVRISYLILIGIGLSQIAPPAVTFALDHMFTLRVRALRSDRQQRETPLDLDRWHG</sequence>
<evidence type="ECO:0000313" key="2">
    <source>
        <dbReference type="EMBL" id="MEX6429785.1"/>
    </source>
</evidence>
<feature type="transmembrane region" description="Helical" evidence="1">
    <location>
        <begin position="85"/>
        <end position="105"/>
    </location>
</feature>
<name>A0ABV3Y3D7_9ACTN</name>
<evidence type="ECO:0000313" key="3">
    <source>
        <dbReference type="Proteomes" id="UP001560267"/>
    </source>
</evidence>
<dbReference type="Proteomes" id="UP001560267">
    <property type="component" value="Unassembled WGS sequence"/>
</dbReference>
<feature type="transmembrane region" description="Helical" evidence="1">
    <location>
        <begin position="254"/>
        <end position="270"/>
    </location>
</feature>
<feature type="transmembrane region" description="Helical" evidence="1">
    <location>
        <begin position="276"/>
        <end position="296"/>
    </location>
</feature>
<evidence type="ECO:0008006" key="4">
    <source>
        <dbReference type="Google" id="ProtNLM"/>
    </source>
</evidence>
<keyword evidence="1" id="KW-1133">Transmembrane helix</keyword>
<keyword evidence="3" id="KW-1185">Reference proteome</keyword>
<dbReference type="RefSeq" id="WP_369084515.1">
    <property type="nucleotide sequence ID" value="NZ_JBFSHR010000025.1"/>
</dbReference>
<accession>A0ABV3Y3D7</accession>
<feature type="transmembrane region" description="Helical" evidence="1">
    <location>
        <begin position="117"/>
        <end position="144"/>
    </location>
</feature>
<gene>
    <name evidence="2" type="ORF">AB6A68_08030</name>
</gene>
<keyword evidence="1" id="KW-0812">Transmembrane</keyword>
<keyword evidence="1" id="KW-0472">Membrane</keyword>
<feature type="transmembrane region" description="Helical" evidence="1">
    <location>
        <begin position="9"/>
        <end position="27"/>
    </location>
</feature>
<comment type="caution">
    <text evidence="2">The sequence shown here is derived from an EMBL/GenBank/DDBJ whole genome shotgun (WGS) entry which is preliminary data.</text>
</comment>
<feature type="transmembrane region" description="Helical" evidence="1">
    <location>
        <begin position="164"/>
        <end position="193"/>
    </location>
</feature>
<evidence type="ECO:0000256" key="1">
    <source>
        <dbReference type="SAM" id="Phobius"/>
    </source>
</evidence>
<protein>
    <recommendedName>
        <fullName evidence="4">HPP family protein</fullName>
    </recommendedName>
</protein>
<feature type="transmembrane region" description="Helical" evidence="1">
    <location>
        <begin position="62"/>
        <end position="79"/>
    </location>
</feature>
<feature type="transmembrane region" description="Helical" evidence="1">
    <location>
        <begin position="231"/>
        <end position="247"/>
    </location>
</feature>
<organism evidence="2 3">
    <name type="scientific">Ferrimicrobium acidiphilum</name>
    <dbReference type="NCBI Taxonomy" id="121039"/>
    <lineage>
        <taxon>Bacteria</taxon>
        <taxon>Bacillati</taxon>
        <taxon>Actinomycetota</taxon>
        <taxon>Acidimicrobiia</taxon>
        <taxon>Acidimicrobiales</taxon>
        <taxon>Acidimicrobiaceae</taxon>
        <taxon>Ferrimicrobium</taxon>
    </lineage>
</organism>
<proteinExistence type="predicted"/>
<reference evidence="2 3" key="1">
    <citation type="submission" date="2024-07" db="EMBL/GenBank/DDBJ databases">
        <title>Draft Genome Sequence of Ferrimicrobium acidiphilum Strain YE2023, Isolated from a Pulp of Bioleach Reactor.</title>
        <authorList>
            <person name="Elkina Y.A."/>
            <person name="Bulaeva A.G."/>
            <person name="Beletsky A.V."/>
            <person name="Mardanov A.V."/>
        </authorList>
    </citation>
    <scope>NUCLEOTIDE SEQUENCE [LARGE SCALE GENOMIC DNA]</scope>
    <source>
        <strain evidence="2 3">YE2023</strain>
    </source>
</reference>